<evidence type="ECO:0000256" key="4">
    <source>
        <dbReference type="ARBA" id="ARBA00023125"/>
    </source>
</evidence>
<organism evidence="8 9">
    <name type="scientific">Sclerotinia borealis (strain F-4128)</name>
    <dbReference type="NCBI Taxonomy" id="1432307"/>
    <lineage>
        <taxon>Eukaryota</taxon>
        <taxon>Fungi</taxon>
        <taxon>Dikarya</taxon>
        <taxon>Ascomycota</taxon>
        <taxon>Pezizomycotina</taxon>
        <taxon>Leotiomycetes</taxon>
        <taxon>Helotiales</taxon>
        <taxon>Sclerotiniaceae</taxon>
        <taxon>Sclerotinia</taxon>
    </lineage>
</organism>
<evidence type="ECO:0000256" key="6">
    <source>
        <dbReference type="ARBA" id="ARBA00023242"/>
    </source>
</evidence>
<keyword evidence="4" id="KW-0238">DNA-binding</keyword>
<dbReference type="HOGENOM" id="CLU_1240761_0_0_1"/>
<feature type="region of interest" description="Disordered" evidence="7">
    <location>
        <begin position="1"/>
        <end position="22"/>
    </location>
</feature>
<sequence>MDSGGPPLISISLTDWDTEPPGNFDDDELLTSDVVRRPENEFTQTSLAIILRKTFLLRLAITRSLNDLSTLSTFEEAIRLDTELRSSYKVLSMELKIQLQEETSLGPVSLRPDLLDAVKDAKFWHLRCVEAGNVNMKGYLLICIAIAHIDALRKGQAGEELAASLVIAAEEAIEQCAKILENMAAQGQNEKCDDGWFESDVAIDPTRLDRGLGFHDQKFAAQA</sequence>
<dbReference type="OrthoDB" id="4337792at2759"/>
<gene>
    <name evidence="8" type="ORF">SBOR_7859</name>
</gene>
<evidence type="ECO:0000256" key="7">
    <source>
        <dbReference type="SAM" id="MobiDB-lite"/>
    </source>
</evidence>
<protein>
    <submittedName>
        <fullName evidence="8">Putative Uncharacterized transcriptional regulatory protein</fullName>
    </submittedName>
</protein>
<dbReference type="GO" id="GO:0005634">
    <property type="term" value="C:nucleus"/>
    <property type="evidence" value="ECO:0007669"/>
    <property type="project" value="TreeGrafter"/>
</dbReference>
<dbReference type="CDD" id="cd12148">
    <property type="entry name" value="fungal_TF_MHR"/>
    <property type="match status" value="1"/>
</dbReference>
<dbReference type="AlphaFoldDB" id="W9C4R1"/>
<reference evidence="8 9" key="1">
    <citation type="journal article" date="2014" name="Genome Announc.">
        <title>Draft genome sequence of Sclerotinia borealis, a psychrophilic plant pathogenic fungus.</title>
        <authorList>
            <person name="Mardanov A.V."/>
            <person name="Beletsky A.V."/>
            <person name="Kadnikov V.V."/>
            <person name="Ignatov A.N."/>
            <person name="Ravin N.V."/>
        </authorList>
    </citation>
    <scope>NUCLEOTIDE SEQUENCE [LARGE SCALE GENOMIC DNA]</scope>
    <source>
        <strain evidence="9">F-4157</strain>
    </source>
</reference>
<evidence type="ECO:0000313" key="9">
    <source>
        <dbReference type="Proteomes" id="UP000019487"/>
    </source>
</evidence>
<evidence type="ECO:0000256" key="2">
    <source>
        <dbReference type="ARBA" id="ARBA00022833"/>
    </source>
</evidence>
<evidence type="ECO:0000256" key="1">
    <source>
        <dbReference type="ARBA" id="ARBA00022723"/>
    </source>
</evidence>
<accession>W9C4R1</accession>
<dbReference type="PANTHER" id="PTHR31944">
    <property type="entry name" value="HEME-RESPONSIVE ZINC FINGER TRANSCRIPTION FACTOR HAP1"/>
    <property type="match status" value="1"/>
</dbReference>
<evidence type="ECO:0000313" key="8">
    <source>
        <dbReference type="EMBL" id="ESZ91752.1"/>
    </source>
</evidence>
<keyword evidence="5" id="KW-0804">Transcription</keyword>
<proteinExistence type="predicted"/>
<evidence type="ECO:0000256" key="5">
    <source>
        <dbReference type="ARBA" id="ARBA00023163"/>
    </source>
</evidence>
<dbReference type="PANTHER" id="PTHR31944:SF131">
    <property type="entry name" value="HEME-RESPONSIVE ZINC FINGER TRANSCRIPTION FACTOR HAP1"/>
    <property type="match status" value="1"/>
</dbReference>
<keyword evidence="1" id="KW-0479">Metal-binding</keyword>
<dbReference type="STRING" id="1432307.W9C4R1"/>
<dbReference type="InterPro" id="IPR051430">
    <property type="entry name" value="Fungal_TF_Env_Response"/>
</dbReference>
<dbReference type="EMBL" id="AYSA01000461">
    <property type="protein sequence ID" value="ESZ91752.1"/>
    <property type="molecule type" value="Genomic_DNA"/>
</dbReference>
<dbReference type="GO" id="GO:0046872">
    <property type="term" value="F:metal ion binding"/>
    <property type="evidence" value="ECO:0007669"/>
    <property type="project" value="UniProtKB-KW"/>
</dbReference>
<keyword evidence="2" id="KW-0862">Zinc</keyword>
<dbReference type="Proteomes" id="UP000019487">
    <property type="component" value="Unassembled WGS sequence"/>
</dbReference>
<keyword evidence="9" id="KW-1185">Reference proteome</keyword>
<name>W9C4R1_SCLBF</name>
<dbReference type="GO" id="GO:0001228">
    <property type="term" value="F:DNA-binding transcription activator activity, RNA polymerase II-specific"/>
    <property type="evidence" value="ECO:0007669"/>
    <property type="project" value="TreeGrafter"/>
</dbReference>
<keyword evidence="3" id="KW-0805">Transcription regulation</keyword>
<comment type="caution">
    <text evidence="8">The sequence shown here is derived from an EMBL/GenBank/DDBJ whole genome shotgun (WGS) entry which is preliminary data.</text>
</comment>
<evidence type="ECO:0000256" key="3">
    <source>
        <dbReference type="ARBA" id="ARBA00023015"/>
    </source>
</evidence>
<keyword evidence="6" id="KW-0539">Nucleus</keyword>
<dbReference type="GO" id="GO:0000978">
    <property type="term" value="F:RNA polymerase II cis-regulatory region sequence-specific DNA binding"/>
    <property type="evidence" value="ECO:0007669"/>
    <property type="project" value="TreeGrafter"/>
</dbReference>